<sequence>CLEIDNQSLRHDNKVLRDRVMDLNVQWMPVNNTAGETTSASSASRKVLNQRKVQTT</sequence>
<keyword evidence="3" id="KW-1185">Reference proteome</keyword>
<dbReference type="AlphaFoldDB" id="A0A9D4S4Q2"/>
<evidence type="ECO:0000313" key="3">
    <source>
        <dbReference type="Proteomes" id="UP000828390"/>
    </source>
</evidence>
<organism evidence="2 3">
    <name type="scientific">Dreissena polymorpha</name>
    <name type="common">Zebra mussel</name>
    <name type="synonym">Mytilus polymorpha</name>
    <dbReference type="NCBI Taxonomy" id="45954"/>
    <lineage>
        <taxon>Eukaryota</taxon>
        <taxon>Metazoa</taxon>
        <taxon>Spiralia</taxon>
        <taxon>Lophotrochozoa</taxon>
        <taxon>Mollusca</taxon>
        <taxon>Bivalvia</taxon>
        <taxon>Autobranchia</taxon>
        <taxon>Heteroconchia</taxon>
        <taxon>Euheterodonta</taxon>
        <taxon>Imparidentia</taxon>
        <taxon>Neoheterodontei</taxon>
        <taxon>Myida</taxon>
        <taxon>Dreissenoidea</taxon>
        <taxon>Dreissenidae</taxon>
        <taxon>Dreissena</taxon>
    </lineage>
</organism>
<proteinExistence type="predicted"/>
<feature type="region of interest" description="Disordered" evidence="1">
    <location>
        <begin position="33"/>
        <end position="56"/>
    </location>
</feature>
<feature type="non-terminal residue" evidence="2">
    <location>
        <position position="1"/>
    </location>
</feature>
<dbReference type="Proteomes" id="UP000828390">
    <property type="component" value="Unassembled WGS sequence"/>
</dbReference>
<accession>A0A9D4S4Q2</accession>
<comment type="caution">
    <text evidence="2">The sequence shown here is derived from an EMBL/GenBank/DDBJ whole genome shotgun (WGS) entry which is preliminary data.</text>
</comment>
<evidence type="ECO:0000313" key="2">
    <source>
        <dbReference type="EMBL" id="KAH3891616.1"/>
    </source>
</evidence>
<dbReference type="EMBL" id="JAIWYP010000001">
    <property type="protein sequence ID" value="KAH3891616.1"/>
    <property type="molecule type" value="Genomic_DNA"/>
</dbReference>
<protein>
    <submittedName>
        <fullName evidence="2">Uncharacterized protein</fullName>
    </submittedName>
</protein>
<name>A0A9D4S4Q2_DREPO</name>
<gene>
    <name evidence="2" type="ORF">DPMN_015720</name>
</gene>
<reference evidence="2" key="1">
    <citation type="journal article" date="2019" name="bioRxiv">
        <title>The Genome of the Zebra Mussel, Dreissena polymorpha: A Resource for Invasive Species Research.</title>
        <authorList>
            <person name="McCartney M.A."/>
            <person name="Auch B."/>
            <person name="Kono T."/>
            <person name="Mallez S."/>
            <person name="Zhang Y."/>
            <person name="Obille A."/>
            <person name="Becker A."/>
            <person name="Abrahante J.E."/>
            <person name="Garbe J."/>
            <person name="Badalamenti J.P."/>
            <person name="Herman A."/>
            <person name="Mangelson H."/>
            <person name="Liachko I."/>
            <person name="Sullivan S."/>
            <person name="Sone E.D."/>
            <person name="Koren S."/>
            <person name="Silverstein K.A.T."/>
            <person name="Beckman K.B."/>
            <person name="Gohl D.M."/>
        </authorList>
    </citation>
    <scope>NUCLEOTIDE SEQUENCE</scope>
    <source>
        <strain evidence="2">Duluth1</strain>
        <tissue evidence="2">Whole animal</tissue>
    </source>
</reference>
<evidence type="ECO:0000256" key="1">
    <source>
        <dbReference type="SAM" id="MobiDB-lite"/>
    </source>
</evidence>
<reference evidence="2" key="2">
    <citation type="submission" date="2020-11" db="EMBL/GenBank/DDBJ databases">
        <authorList>
            <person name="McCartney M.A."/>
            <person name="Auch B."/>
            <person name="Kono T."/>
            <person name="Mallez S."/>
            <person name="Becker A."/>
            <person name="Gohl D.M."/>
            <person name="Silverstein K.A.T."/>
            <person name="Koren S."/>
            <person name="Bechman K.B."/>
            <person name="Herman A."/>
            <person name="Abrahante J.E."/>
            <person name="Garbe J."/>
        </authorList>
    </citation>
    <scope>NUCLEOTIDE SEQUENCE</scope>
    <source>
        <strain evidence="2">Duluth1</strain>
        <tissue evidence="2">Whole animal</tissue>
    </source>
</reference>